<dbReference type="InterPro" id="IPR027302">
    <property type="entry name" value="Gln_synth_N_conserv_site"/>
</dbReference>
<evidence type="ECO:0000313" key="11">
    <source>
        <dbReference type="EMBL" id="GAA0710854.1"/>
    </source>
</evidence>
<evidence type="ECO:0000256" key="3">
    <source>
        <dbReference type="ARBA" id="ARBA00021364"/>
    </source>
</evidence>
<keyword evidence="12" id="KW-1185">Reference proteome</keyword>
<dbReference type="PANTHER" id="PTHR43407">
    <property type="entry name" value="GLUTAMINE SYNTHETASE"/>
    <property type="match status" value="1"/>
</dbReference>
<dbReference type="SUPFAM" id="SSF55931">
    <property type="entry name" value="Glutamine synthetase/guanido kinase"/>
    <property type="match status" value="1"/>
</dbReference>
<evidence type="ECO:0000256" key="5">
    <source>
        <dbReference type="PROSITE-ProRule" id="PRU01330"/>
    </source>
</evidence>
<dbReference type="PROSITE" id="PS51987">
    <property type="entry name" value="GS_CATALYTIC"/>
    <property type="match status" value="1"/>
</dbReference>
<organism evidence="11 12">
    <name type="scientific">Dokdonella soli</name>
    <dbReference type="NCBI Taxonomy" id="529810"/>
    <lineage>
        <taxon>Bacteria</taxon>
        <taxon>Pseudomonadati</taxon>
        <taxon>Pseudomonadota</taxon>
        <taxon>Gammaproteobacteria</taxon>
        <taxon>Lysobacterales</taxon>
        <taxon>Rhodanobacteraceae</taxon>
        <taxon>Dokdonella</taxon>
    </lineage>
</organism>
<dbReference type="SMART" id="SM01230">
    <property type="entry name" value="Gln-synt_C"/>
    <property type="match status" value="1"/>
</dbReference>
<gene>
    <name evidence="11" type="primary">glnA</name>
    <name evidence="11" type="ORF">GCM10009105_12360</name>
</gene>
<evidence type="ECO:0000256" key="6">
    <source>
        <dbReference type="RuleBase" id="RU000384"/>
    </source>
</evidence>
<dbReference type="PROSITE" id="PS00182">
    <property type="entry name" value="GLNA_ADENYLATION"/>
    <property type="match status" value="1"/>
</dbReference>
<dbReference type="NCBIfam" id="TIGR00653">
    <property type="entry name" value="GlnA"/>
    <property type="match status" value="1"/>
</dbReference>
<evidence type="ECO:0000256" key="2">
    <source>
        <dbReference type="ARBA" id="ARBA00012937"/>
    </source>
</evidence>
<dbReference type="InterPro" id="IPR001637">
    <property type="entry name" value="Gln_synth_I_adenylation_site"/>
</dbReference>
<dbReference type="SUPFAM" id="SSF54368">
    <property type="entry name" value="Glutamine synthetase, N-terminal domain"/>
    <property type="match status" value="1"/>
</dbReference>
<evidence type="ECO:0000256" key="1">
    <source>
        <dbReference type="ARBA" id="ARBA00009897"/>
    </source>
</evidence>
<dbReference type="Gene3D" id="3.10.20.70">
    <property type="entry name" value="Glutamine synthetase, N-terminal domain"/>
    <property type="match status" value="1"/>
</dbReference>
<reference evidence="11 12" key="1">
    <citation type="journal article" date="2019" name="Int. J. Syst. Evol. Microbiol.">
        <title>The Global Catalogue of Microorganisms (GCM) 10K type strain sequencing project: providing services to taxonomists for standard genome sequencing and annotation.</title>
        <authorList>
            <consortium name="The Broad Institute Genomics Platform"/>
            <consortium name="The Broad Institute Genome Sequencing Center for Infectious Disease"/>
            <person name="Wu L."/>
            <person name="Ma J."/>
        </authorList>
    </citation>
    <scope>NUCLEOTIDE SEQUENCE [LARGE SCALE GENOMIC DNA]</scope>
    <source>
        <strain evidence="11 12">JCM 15421</strain>
    </source>
</reference>
<name>A0ABN1IF11_9GAMM</name>
<dbReference type="InterPro" id="IPR027303">
    <property type="entry name" value="Gln_synth_gly_rich_site"/>
</dbReference>
<dbReference type="Pfam" id="PF03951">
    <property type="entry name" value="Gln-synt_N"/>
    <property type="match status" value="1"/>
</dbReference>
<feature type="domain" description="GS catalytic" evidence="10">
    <location>
        <begin position="105"/>
        <end position="469"/>
    </location>
</feature>
<evidence type="ECO:0000259" key="9">
    <source>
        <dbReference type="PROSITE" id="PS51986"/>
    </source>
</evidence>
<dbReference type="InterPro" id="IPR014746">
    <property type="entry name" value="Gln_synth/guanido_kin_cat_dom"/>
</dbReference>
<dbReference type="PROSITE" id="PS00180">
    <property type="entry name" value="GLNA_1"/>
    <property type="match status" value="1"/>
</dbReference>
<keyword evidence="7" id="KW-0963">Cytoplasm</keyword>
<keyword evidence="8" id="KW-0067">ATP-binding</keyword>
<evidence type="ECO:0000259" key="10">
    <source>
        <dbReference type="PROSITE" id="PS51987"/>
    </source>
</evidence>
<dbReference type="Pfam" id="PF00120">
    <property type="entry name" value="Gln-synt_C"/>
    <property type="match status" value="1"/>
</dbReference>
<accession>A0ABN1IF11</accession>
<dbReference type="PROSITE" id="PS51986">
    <property type="entry name" value="GS_BETA_GRASP"/>
    <property type="match status" value="1"/>
</dbReference>
<dbReference type="EC" id="6.3.1.2" evidence="2 8"/>
<dbReference type="RefSeq" id="WP_343788263.1">
    <property type="nucleotide sequence ID" value="NZ_BAAAEU010000006.1"/>
</dbReference>
<dbReference type="PANTHER" id="PTHR43407:SF2">
    <property type="entry name" value="GLUTAMINE SYNTHETASE"/>
    <property type="match status" value="1"/>
</dbReference>
<dbReference type="EMBL" id="BAAAEU010000006">
    <property type="protein sequence ID" value="GAA0710854.1"/>
    <property type="molecule type" value="Genomic_DNA"/>
</dbReference>
<protein>
    <recommendedName>
        <fullName evidence="3 8">Glutamine synthetase</fullName>
        <ecNumber evidence="2 8">6.3.1.2</ecNumber>
    </recommendedName>
</protein>
<comment type="subunit">
    <text evidence="7">Oligomer of 12 subunits arranged in the form of two hexagons.</text>
</comment>
<evidence type="ECO:0000256" key="4">
    <source>
        <dbReference type="ARBA" id="ARBA00049436"/>
    </source>
</evidence>
<sequence length="469" mass="51895">MSAQNVLKLIKDNAVEFVDLRFADMLGKQHHITFPVHAVDESLFEDGKMFDGSSIAGWKGINESDMVLLPDADTAIIDPFMADKTLLLQCDVLEPSTMQAYSRDPRSVARRAEAYLKSTGIADTAFFGPEPEFFIFDSVRYRNDMNHVSYEIESEEAAWSSGKSFEGGNSGHRGGIKGGYFPVSPVDTFQDLRSEMCKVLEQVGQVVEVHHHEVANAGQCEIGTRFNTLLKKADELITMKYVIKNVAHQSGKTVTFMPKPVVGDNGSGMHVHQSLAKNGQNLFAGDLYGGLSQTALYYIGGIFKHARAINAFANSTTNSYKRLVPGFEAPVMLAYSARNRSASCRIPFVHSPKGRRIEVRFPDPMNSGYLTFTALMMAGLDGILNKIDPGAPADKDLYDLPPEEEKNIPTVCHSLDQALDALDKDRGFLKAGGVFSDDLIDAYITLKMQEVTRFRAATHPLEYQMYYAI</sequence>
<dbReference type="InterPro" id="IPR008146">
    <property type="entry name" value="Gln_synth_cat_dom"/>
</dbReference>
<comment type="catalytic activity">
    <reaction evidence="4 8">
        <text>L-glutamate + NH4(+) + ATP = L-glutamine + ADP + phosphate + H(+)</text>
        <dbReference type="Rhea" id="RHEA:16169"/>
        <dbReference type="ChEBI" id="CHEBI:15378"/>
        <dbReference type="ChEBI" id="CHEBI:28938"/>
        <dbReference type="ChEBI" id="CHEBI:29985"/>
        <dbReference type="ChEBI" id="CHEBI:30616"/>
        <dbReference type="ChEBI" id="CHEBI:43474"/>
        <dbReference type="ChEBI" id="CHEBI:58359"/>
        <dbReference type="ChEBI" id="CHEBI:456216"/>
        <dbReference type="EC" id="6.3.1.2"/>
    </reaction>
</comment>
<evidence type="ECO:0000256" key="8">
    <source>
        <dbReference type="RuleBase" id="RU004356"/>
    </source>
</evidence>
<keyword evidence="8 11" id="KW-0436">Ligase</keyword>
<dbReference type="InterPro" id="IPR004809">
    <property type="entry name" value="Gln_synth_I"/>
</dbReference>
<evidence type="ECO:0000256" key="7">
    <source>
        <dbReference type="RuleBase" id="RU000387"/>
    </source>
</evidence>
<dbReference type="InterPro" id="IPR036651">
    <property type="entry name" value="Gln_synt_N_sf"/>
</dbReference>
<comment type="subcellular location">
    <subcellularLocation>
        <location evidence="7">Cytoplasm</location>
    </subcellularLocation>
</comment>
<dbReference type="Gene3D" id="3.30.590.10">
    <property type="entry name" value="Glutamine synthetase/guanido kinase, catalytic domain"/>
    <property type="match status" value="1"/>
</dbReference>
<keyword evidence="8" id="KW-0547">Nucleotide-binding</keyword>
<feature type="domain" description="GS beta-grasp" evidence="9">
    <location>
        <begin position="13"/>
        <end position="97"/>
    </location>
</feature>
<dbReference type="PROSITE" id="PS00181">
    <property type="entry name" value="GLNA_ATP"/>
    <property type="match status" value="1"/>
</dbReference>
<comment type="caution">
    <text evidence="11">The sequence shown here is derived from an EMBL/GenBank/DDBJ whole genome shotgun (WGS) entry which is preliminary data.</text>
</comment>
<evidence type="ECO:0000313" key="12">
    <source>
        <dbReference type="Proteomes" id="UP001501523"/>
    </source>
</evidence>
<dbReference type="InterPro" id="IPR008147">
    <property type="entry name" value="Gln_synt_N"/>
</dbReference>
<dbReference type="Proteomes" id="UP001501523">
    <property type="component" value="Unassembled WGS sequence"/>
</dbReference>
<proteinExistence type="inferred from homology"/>
<comment type="similarity">
    <text evidence="1 5 6">Belongs to the glutamine synthetase family.</text>
</comment>
<dbReference type="GO" id="GO:0016874">
    <property type="term" value="F:ligase activity"/>
    <property type="evidence" value="ECO:0007669"/>
    <property type="project" value="UniProtKB-KW"/>
</dbReference>